<evidence type="ECO:0000313" key="3">
    <source>
        <dbReference type="EMBL" id="SFK63073.1"/>
    </source>
</evidence>
<evidence type="ECO:0000313" key="4">
    <source>
        <dbReference type="Proteomes" id="UP000198861"/>
    </source>
</evidence>
<organism evidence="3 5">
    <name type="scientific">Azotobacter beijerinckii</name>
    <dbReference type="NCBI Taxonomy" id="170623"/>
    <lineage>
        <taxon>Bacteria</taxon>
        <taxon>Pseudomonadati</taxon>
        <taxon>Pseudomonadota</taxon>
        <taxon>Gammaproteobacteria</taxon>
        <taxon>Pseudomonadales</taxon>
        <taxon>Pseudomonadaceae</taxon>
        <taxon>Azotobacter</taxon>
    </lineage>
</organism>
<protein>
    <submittedName>
        <fullName evidence="3">Uncharacterized protein</fullName>
    </submittedName>
</protein>
<feature type="region of interest" description="Disordered" evidence="1">
    <location>
        <begin position="64"/>
        <end position="99"/>
    </location>
</feature>
<keyword evidence="4" id="KW-1185">Reference proteome</keyword>
<evidence type="ECO:0000256" key="1">
    <source>
        <dbReference type="SAM" id="MobiDB-lite"/>
    </source>
</evidence>
<dbReference type="AlphaFoldDB" id="A0A1I4B3G2"/>
<sequence>MLPYPIKNAALQNAPRSNPGPPPGGLSALPVAAEPSNPTPLRGDTDKFRVSPFVVLVKQPRALPDCAPLHHPEPVGQGGRVRPGTRPVRIPQRQKERYA</sequence>
<gene>
    <name evidence="2" type="ORF">SAMN04244571_00757</name>
    <name evidence="3" type="ORF">SAMN04244574_01287</name>
</gene>
<proteinExistence type="predicted"/>
<evidence type="ECO:0000313" key="5">
    <source>
        <dbReference type="Proteomes" id="UP000199579"/>
    </source>
</evidence>
<accession>A0A1I4B3G2</accession>
<name>A0A1I4B3G2_9GAMM</name>
<dbReference type="EMBL" id="FOSX01000014">
    <property type="protein sequence ID" value="SFK63073.1"/>
    <property type="molecule type" value="Genomic_DNA"/>
</dbReference>
<dbReference type="Proteomes" id="UP000198861">
    <property type="component" value="Unassembled WGS sequence"/>
</dbReference>
<dbReference type="EMBL" id="FOKJ01000007">
    <property type="protein sequence ID" value="SFA90728.1"/>
    <property type="molecule type" value="Genomic_DNA"/>
</dbReference>
<dbReference type="Proteomes" id="UP000199579">
    <property type="component" value="Unassembled WGS sequence"/>
</dbReference>
<evidence type="ECO:0000313" key="2">
    <source>
        <dbReference type="EMBL" id="SFA90728.1"/>
    </source>
</evidence>
<reference evidence="2 4" key="1">
    <citation type="submission" date="2016-10" db="EMBL/GenBank/DDBJ databases">
        <authorList>
            <person name="Varghese N."/>
            <person name="Submissions S."/>
        </authorList>
    </citation>
    <scope>NUCLEOTIDE SEQUENCE [LARGE SCALE GENOMIC DNA]</scope>
    <source>
        <strain evidence="2 4">DSM 282</strain>
    </source>
</reference>
<feature type="region of interest" description="Disordered" evidence="1">
    <location>
        <begin position="1"/>
        <end position="46"/>
    </location>
</feature>
<reference evidence="3 5" key="2">
    <citation type="submission" date="2016-10" db="EMBL/GenBank/DDBJ databases">
        <authorList>
            <person name="de Groot N.N."/>
        </authorList>
    </citation>
    <scope>NUCLEOTIDE SEQUENCE [LARGE SCALE GENOMIC DNA]</scope>
    <source>
        <strain evidence="3 5">DSM 381</strain>
    </source>
</reference>